<dbReference type="InterPro" id="IPR000241">
    <property type="entry name" value="RlmKL-like_Mtase"/>
</dbReference>
<dbReference type="VEuPathDB" id="AmoebaDB:DICPUDRAFT_16972"/>
<evidence type="ECO:0000313" key="2">
    <source>
        <dbReference type="EMBL" id="EGC32166.1"/>
    </source>
</evidence>
<dbReference type="PANTHER" id="PTHR14911">
    <property type="entry name" value="THUMP DOMAIN-CONTAINING"/>
    <property type="match status" value="1"/>
</dbReference>
<dbReference type="SUPFAM" id="SSF53335">
    <property type="entry name" value="S-adenosyl-L-methionine-dependent methyltransferases"/>
    <property type="match status" value="1"/>
</dbReference>
<dbReference type="PANTHER" id="PTHR14911:SF13">
    <property type="entry name" value="TRNA (GUANINE(6)-N2)-METHYLTRANSFERASE THUMP3"/>
    <property type="match status" value="1"/>
</dbReference>
<dbReference type="STRING" id="5786.F0ZV63"/>
<organism evidence="2 3">
    <name type="scientific">Dictyostelium purpureum</name>
    <name type="common">Slime mold</name>
    <dbReference type="NCBI Taxonomy" id="5786"/>
    <lineage>
        <taxon>Eukaryota</taxon>
        <taxon>Amoebozoa</taxon>
        <taxon>Evosea</taxon>
        <taxon>Eumycetozoa</taxon>
        <taxon>Dictyostelia</taxon>
        <taxon>Dictyosteliales</taxon>
        <taxon>Dictyosteliaceae</taxon>
        <taxon>Dictyostelium</taxon>
    </lineage>
</organism>
<dbReference type="AlphaFoldDB" id="F0ZV63"/>
<feature type="non-terminal residue" evidence="2">
    <location>
        <position position="507"/>
    </location>
</feature>
<dbReference type="EMBL" id="GL871208">
    <property type="protein sequence ID" value="EGC32166.1"/>
    <property type="molecule type" value="Genomic_DNA"/>
</dbReference>
<evidence type="ECO:0000259" key="1">
    <source>
        <dbReference type="Pfam" id="PF01170"/>
    </source>
</evidence>
<dbReference type="OMA" id="NFEWERI"/>
<dbReference type="Gene3D" id="3.40.50.150">
    <property type="entry name" value="Vaccinia Virus protein VP39"/>
    <property type="match status" value="1"/>
</dbReference>
<reference evidence="3" key="1">
    <citation type="journal article" date="2011" name="Genome Biol.">
        <title>Comparative genomics of the social amoebae Dictyostelium discoideum and Dictyostelium purpureum.</title>
        <authorList>
            <consortium name="US DOE Joint Genome Institute (JGI-PGF)"/>
            <person name="Sucgang R."/>
            <person name="Kuo A."/>
            <person name="Tian X."/>
            <person name="Salerno W."/>
            <person name="Parikh A."/>
            <person name="Feasley C.L."/>
            <person name="Dalin E."/>
            <person name="Tu H."/>
            <person name="Huang E."/>
            <person name="Barry K."/>
            <person name="Lindquist E."/>
            <person name="Shapiro H."/>
            <person name="Bruce D."/>
            <person name="Schmutz J."/>
            <person name="Salamov A."/>
            <person name="Fey P."/>
            <person name="Gaudet P."/>
            <person name="Anjard C."/>
            <person name="Babu M.M."/>
            <person name="Basu S."/>
            <person name="Bushmanova Y."/>
            <person name="van der Wel H."/>
            <person name="Katoh-Kurasawa M."/>
            <person name="Dinh C."/>
            <person name="Coutinho P.M."/>
            <person name="Saito T."/>
            <person name="Elias M."/>
            <person name="Schaap P."/>
            <person name="Kay R.R."/>
            <person name="Henrissat B."/>
            <person name="Eichinger L."/>
            <person name="Rivero F."/>
            <person name="Putnam N.H."/>
            <person name="West C.M."/>
            <person name="Loomis W.F."/>
            <person name="Chisholm R.L."/>
            <person name="Shaulsky G."/>
            <person name="Strassmann J.E."/>
            <person name="Queller D.C."/>
            <person name="Kuspa A."/>
            <person name="Grigoriev I.V."/>
        </authorList>
    </citation>
    <scope>NUCLEOTIDE SEQUENCE [LARGE SCALE GENOMIC DNA]</scope>
    <source>
        <strain evidence="3">QSDP1</strain>
    </source>
</reference>
<proteinExistence type="predicted"/>
<dbReference type="InterPro" id="IPR029063">
    <property type="entry name" value="SAM-dependent_MTases_sf"/>
</dbReference>
<gene>
    <name evidence="2" type="ORF">DICPUDRAFT_16972</name>
</gene>
<feature type="domain" description="Ribosomal RNA large subunit methyltransferase K/L-like methyltransferase" evidence="1">
    <location>
        <begin position="233"/>
        <end position="407"/>
    </location>
</feature>
<dbReference type="InParanoid" id="F0ZV63"/>
<dbReference type="Pfam" id="PF01170">
    <property type="entry name" value="UPF0020"/>
    <property type="match status" value="1"/>
</dbReference>
<dbReference type="GO" id="GO:0016423">
    <property type="term" value="F:tRNA (guanine) methyltransferase activity"/>
    <property type="evidence" value="ECO:0000318"/>
    <property type="project" value="GO_Central"/>
</dbReference>
<accession>F0ZV63</accession>
<protein>
    <recommendedName>
        <fullName evidence="1">Ribosomal RNA large subunit methyltransferase K/L-like methyltransferase domain-containing protein</fullName>
    </recommendedName>
</protein>
<sequence length="507" mass="59275">LKLLINVSPNFEVLLENEIKSILKSNKLQVPSIKRYNNSEEELLKLSKYIWAISNCSRLSESIRIRVGDSFISKNFNQLKKGMEEIGTEEYIKFFTSSNKPPQVSVSCSSSKLYHSEAVKERFLNFFKETITKEIQSESNSNKLKPIKKILKNLHYKKRKQQQENNNNEEPYNIDEEIEKFQNKLDQLVKEENEKEQTKVYIRVEDDKTQISVDAAIPSNGELLYKRSNDKHVGEAPIRETIASAVLMKTEFNGNTTSLWDPFCGSGTLIQESLSLLKYKPSMSTKLVRKFHFEDFMWHLKEEYDQYLKLINRDLSKLNEGVFFIGSDISQRAIDASFHNLKNEGYQNVNSNQQDTENRLKLFKGDFEQIFKSTIEPLINNSNNNKQITIITNLPYGQRILNSQTIELIDENQDPQLEQEIFNTLNQKNYSYLNDHITDDLKLLFKRFGMFLNQHINEPNSIIKDVYVINGNLYFKNLTTNNNQYNFKWEELLKFKNGGLNVELLKL</sequence>
<keyword evidence="3" id="KW-1185">Reference proteome</keyword>
<dbReference type="FunFam" id="3.30.2130.30:FF:000022">
    <property type="entry name" value="Putative uncharacterized protein DDB_G0293380"/>
    <property type="match status" value="1"/>
</dbReference>
<evidence type="ECO:0000313" key="3">
    <source>
        <dbReference type="Proteomes" id="UP000001064"/>
    </source>
</evidence>
<dbReference type="RefSeq" id="XP_003291304.1">
    <property type="nucleotide sequence ID" value="XM_003291256.1"/>
</dbReference>
<dbReference type="eggNOG" id="ENOG502TMNJ">
    <property type="taxonomic scope" value="Eukaryota"/>
</dbReference>
<dbReference type="OrthoDB" id="416496at2759"/>
<dbReference type="GeneID" id="10507484"/>
<dbReference type="Proteomes" id="UP000001064">
    <property type="component" value="Unassembled WGS sequence"/>
</dbReference>
<dbReference type="Gene3D" id="3.30.2130.30">
    <property type="match status" value="1"/>
</dbReference>
<dbReference type="GO" id="GO:0030488">
    <property type="term" value="P:tRNA methylation"/>
    <property type="evidence" value="ECO:0000318"/>
    <property type="project" value="GO_Central"/>
</dbReference>
<feature type="non-terminal residue" evidence="2">
    <location>
        <position position="1"/>
    </location>
</feature>
<dbReference type="GO" id="GO:0043527">
    <property type="term" value="C:tRNA methyltransferase complex"/>
    <property type="evidence" value="ECO:0007669"/>
    <property type="project" value="UniProtKB-ARBA"/>
</dbReference>
<dbReference type="KEGG" id="dpp:DICPUDRAFT_16972"/>
<name>F0ZV63_DICPU</name>